<accession>A0AAD7NV89</accession>
<dbReference type="EMBL" id="JARJLG010000012">
    <property type="protein sequence ID" value="KAJ7776569.1"/>
    <property type="molecule type" value="Genomic_DNA"/>
</dbReference>
<comment type="caution">
    <text evidence="4">The sequence shown here is derived from an EMBL/GenBank/DDBJ whole genome shotgun (WGS) entry which is preliminary data.</text>
</comment>
<keyword evidence="3" id="KW-0812">Transmembrane</keyword>
<keyword evidence="1" id="KW-0175">Coiled coil</keyword>
<gene>
    <name evidence="4" type="ORF">DFH07DRAFT_951696</name>
</gene>
<evidence type="ECO:0000313" key="4">
    <source>
        <dbReference type="EMBL" id="KAJ7776569.1"/>
    </source>
</evidence>
<keyword evidence="3" id="KW-0472">Membrane</keyword>
<dbReference type="AlphaFoldDB" id="A0AAD7NV89"/>
<protein>
    <submittedName>
        <fullName evidence="4">Uncharacterized protein</fullName>
    </submittedName>
</protein>
<feature type="region of interest" description="Disordered" evidence="2">
    <location>
        <begin position="45"/>
        <end position="80"/>
    </location>
</feature>
<keyword evidence="3" id="KW-1133">Transmembrane helix</keyword>
<evidence type="ECO:0000256" key="1">
    <source>
        <dbReference type="SAM" id="Coils"/>
    </source>
</evidence>
<keyword evidence="5" id="KW-1185">Reference proteome</keyword>
<proteinExistence type="predicted"/>
<name>A0AAD7NV89_9AGAR</name>
<reference evidence="4" key="1">
    <citation type="submission" date="2023-03" db="EMBL/GenBank/DDBJ databases">
        <title>Massive genome expansion in bonnet fungi (Mycena s.s.) driven by repeated elements and novel gene families across ecological guilds.</title>
        <authorList>
            <consortium name="Lawrence Berkeley National Laboratory"/>
            <person name="Harder C.B."/>
            <person name="Miyauchi S."/>
            <person name="Viragh M."/>
            <person name="Kuo A."/>
            <person name="Thoen E."/>
            <person name="Andreopoulos B."/>
            <person name="Lu D."/>
            <person name="Skrede I."/>
            <person name="Drula E."/>
            <person name="Henrissat B."/>
            <person name="Morin E."/>
            <person name="Kohler A."/>
            <person name="Barry K."/>
            <person name="LaButti K."/>
            <person name="Morin E."/>
            <person name="Salamov A."/>
            <person name="Lipzen A."/>
            <person name="Mereny Z."/>
            <person name="Hegedus B."/>
            <person name="Baldrian P."/>
            <person name="Stursova M."/>
            <person name="Weitz H."/>
            <person name="Taylor A."/>
            <person name="Grigoriev I.V."/>
            <person name="Nagy L.G."/>
            <person name="Martin F."/>
            <person name="Kauserud H."/>
        </authorList>
    </citation>
    <scope>NUCLEOTIDE SEQUENCE</scope>
    <source>
        <strain evidence="4">CBHHK188m</strain>
    </source>
</reference>
<sequence>MVSSSPEASSASDLKADDPKAQVETMDLVPMANCCLSMLSLSAAGAHSSDNNTPPPYEEPSRNDNADDNYTGSGEISSGYVMNDRRPLLFPSNPANTSSSGRNMGRKCNFSPLHLAIMVLGTISAVVAVSWVPNVASQPAAHARIRDKWDNEVHAHEALQNWKHEYVAQAQRHQEEEVEWEREIQARVDLHADWVRTGSDIPSLLVELQHEKVEWDCERLAQVERRQEEEVEWDKEVQAHETLRADWARERNDVEALRADLQREKVEWDRERLAQVECRREEEVEWDKELQAHKTLRADWARERNDIKADLQHEKMEWKRQRAAEKRHKEDERARTHAGFHWEDLTPDQHCHMIPFKRARRPPTIEIPGVKIQGRPLKCEDRGCSSVFGYWITESGESICATYFKTFDDKGCTSPGSRRRRIQSHLENLQSEDDGPKMCSTTPATFCHQHFPKPDTCDIGLFGVWGVWEIKDDEC</sequence>
<feature type="transmembrane region" description="Helical" evidence="3">
    <location>
        <begin position="112"/>
        <end position="132"/>
    </location>
</feature>
<evidence type="ECO:0000256" key="2">
    <source>
        <dbReference type="SAM" id="MobiDB-lite"/>
    </source>
</evidence>
<dbReference type="Proteomes" id="UP001215280">
    <property type="component" value="Unassembled WGS sequence"/>
</dbReference>
<organism evidence="4 5">
    <name type="scientific">Mycena maculata</name>
    <dbReference type="NCBI Taxonomy" id="230809"/>
    <lineage>
        <taxon>Eukaryota</taxon>
        <taxon>Fungi</taxon>
        <taxon>Dikarya</taxon>
        <taxon>Basidiomycota</taxon>
        <taxon>Agaricomycotina</taxon>
        <taxon>Agaricomycetes</taxon>
        <taxon>Agaricomycetidae</taxon>
        <taxon>Agaricales</taxon>
        <taxon>Marasmiineae</taxon>
        <taxon>Mycenaceae</taxon>
        <taxon>Mycena</taxon>
    </lineage>
</organism>
<feature type="coiled-coil region" evidence="1">
    <location>
        <begin position="244"/>
        <end position="271"/>
    </location>
</feature>
<evidence type="ECO:0000313" key="5">
    <source>
        <dbReference type="Proteomes" id="UP001215280"/>
    </source>
</evidence>
<evidence type="ECO:0000256" key="3">
    <source>
        <dbReference type="SAM" id="Phobius"/>
    </source>
</evidence>